<organism evidence="1 2">
    <name type="scientific">Allacma fusca</name>
    <dbReference type="NCBI Taxonomy" id="39272"/>
    <lineage>
        <taxon>Eukaryota</taxon>
        <taxon>Metazoa</taxon>
        <taxon>Ecdysozoa</taxon>
        <taxon>Arthropoda</taxon>
        <taxon>Hexapoda</taxon>
        <taxon>Collembola</taxon>
        <taxon>Symphypleona</taxon>
        <taxon>Sminthuridae</taxon>
        <taxon>Allacma</taxon>
    </lineage>
</organism>
<accession>A0A8J2NNM7</accession>
<proteinExistence type="predicted"/>
<comment type="caution">
    <text evidence="1">The sequence shown here is derived from an EMBL/GenBank/DDBJ whole genome shotgun (WGS) entry which is preliminary data.</text>
</comment>
<dbReference type="Proteomes" id="UP000708208">
    <property type="component" value="Unassembled WGS sequence"/>
</dbReference>
<reference evidence="1" key="1">
    <citation type="submission" date="2021-06" db="EMBL/GenBank/DDBJ databases">
        <authorList>
            <person name="Hodson N. C."/>
            <person name="Mongue J. A."/>
            <person name="Jaron S. K."/>
        </authorList>
    </citation>
    <scope>NUCLEOTIDE SEQUENCE</scope>
</reference>
<evidence type="ECO:0000313" key="1">
    <source>
        <dbReference type="EMBL" id="CAG7719896.1"/>
    </source>
</evidence>
<feature type="non-terminal residue" evidence="1">
    <location>
        <position position="1"/>
    </location>
</feature>
<sequence length="40" mass="4975">MELNMLKIRFRKYFLTQLRMIPSFQWYSPRMICLFGGMNL</sequence>
<dbReference type="EMBL" id="CAJVCH010065514">
    <property type="protein sequence ID" value="CAG7719896.1"/>
    <property type="molecule type" value="Genomic_DNA"/>
</dbReference>
<name>A0A8J2NNM7_9HEXA</name>
<gene>
    <name evidence="1" type="ORF">AFUS01_LOCUS9195</name>
</gene>
<evidence type="ECO:0000313" key="2">
    <source>
        <dbReference type="Proteomes" id="UP000708208"/>
    </source>
</evidence>
<keyword evidence="2" id="KW-1185">Reference proteome</keyword>
<protein>
    <submittedName>
        <fullName evidence="1">Uncharacterized protein</fullName>
    </submittedName>
</protein>
<dbReference type="AlphaFoldDB" id="A0A8J2NNM7"/>
<feature type="non-terminal residue" evidence="1">
    <location>
        <position position="40"/>
    </location>
</feature>